<dbReference type="InParanoid" id="A0A3B1K2L0"/>
<dbReference type="AlphaFoldDB" id="A0A3B1K2L0"/>
<dbReference type="GO" id="GO:0007339">
    <property type="term" value="P:binding of sperm to zona pellucida"/>
    <property type="evidence" value="ECO:0007669"/>
    <property type="project" value="TreeGrafter"/>
</dbReference>
<keyword evidence="3" id="KW-0732">Signal</keyword>
<dbReference type="InterPro" id="IPR055355">
    <property type="entry name" value="ZP-C"/>
</dbReference>
<reference evidence="5" key="4">
    <citation type="submission" date="2025-09" db="UniProtKB">
        <authorList>
            <consortium name="Ensembl"/>
        </authorList>
    </citation>
    <scope>IDENTIFICATION</scope>
</reference>
<evidence type="ECO:0000313" key="5">
    <source>
        <dbReference type="Ensembl" id="ENSAMXP00000047874.1"/>
    </source>
</evidence>
<dbReference type="Pfam" id="PF00100">
    <property type="entry name" value="Zona_pellucida"/>
    <property type="match status" value="1"/>
</dbReference>
<evidence type="ECO:0000256" key="2">
    <source>
        <dbReference type="SAM" id="MobiDB-lite"/>
    </source>
</evidence>
<feature type="signal peptide" evidence="3">
    <location>
        <begin position="1"/>
        <end position="21"/>
    </location>
</feature>
<evidence type="ECO:0000259" key="4">
    <source>
        <dbReference type="PROSITE" id="PS51034"/>
    </source>
</evidence>
<proteinExistence type="predicted"/>
<dbReference type="InterPro" id="IPR001507">
    <property type="entry name" value="ZP_dom"/>
</dbReference>
<dbReference type="PANTHER" id="PTHR11576">
    <property type="entry name" value="ZONA PELLUCIDA SPERM-BINDING PROTEIN 3"/>
    <property type="match status" value="1"/>
</dbReference>
<feature type="region of interest" description="Disordered" evidence="2">
    <location>
        <begin position="530"/>
        <end position="553"/>
    </location>
</feature>
<keyword evidence="6" id="KW-1185">Reference proteome</keyword>
<dbReference type="GO" id="GO:0032190">
    <property type="term" value="F:acrosin binding"/>
    <property type="evidence" value="ECO:0007669"/>
    <property type="project" value="TreeGrafter"/>
</dbReference>
<dbReference type="InterPro" id="IPR042235">
    <property type="entry name" value="ZP-C_dom"/>
</dbReference>
<feature type="domain" description="ZP" evidence="4">
    <location>
        <begin position="1"/>
        <end position="210"/>
    </location>
</feature>
<sequence length="575" mass="62537">MGAVALCVYLILMTLVWSGHSVENEGPGLSPVYSKAVYQDVWPDFSMLTGGVFGKSLLQPVGLHELGSSYPVPFHPWSFMDPGTRFSIKAMNSTLNGQAGTNVYRRGELVYLQVSSSSLPGQELYLQSCYATSTPNHNDKSTLALISNKGCVSSKQSVVKFVSRQSDVVNFVLDTSSLKFSQIYVHCIVALSDHGLTPDTKSCNYVTDKFRWVELGGRTDVCECCATKCRYPSDYPASFGEFKAVVSTGPLSIKEQELEKQPLTGRTPTISNRRPWILSGASPSGALTSSTGKGWIVSGASVSGSPKVNRSPWQTSPVTADLAVGRGLGDALSLLLPGLMMGVQSSPVIEIEIGYPQRKGRANLLSGQSSVPADVFWRKPEAKFEASLQREDPQQVFPAVKPAHQELLGMADGYPLADAPHLPSGGHYAEAPQPLLESLPDKPEEELRGDVFTNFREPQLVKVSSGENSVASMYDVQKSDVPELIEDHDEGDVLVVSHTELLFKKANADVLDKPEFLKKSELTFKGVSDESSSLDYAEEQETPGLDDREESAKLSAKKELVSSLMALMRKLNKML</sequence>
<evidence type="ECO:0000256" key="1">
    <source>
        <dbReference type="ARBA" id="ARBA00023157"/>
    </source>
</evidence>
<dbReference type="GeneTree" id="ENSGT01030000234567"/>
<protein>
    <submittedName>
        <fullName evidence="5">Zona pellucida protein C</fullName>
    </submittedName>
</protein>
<dbReference type="PANTHER" id="PTHR11576:SF18">
    <property type="entry name" value="ZONA PELLUCIDA PROTEIN C"/>
    <property type="match status" value="1"/>
</dbReference>
<dbReference type="Bgee" id="ENSAMXG00000041244">
    <property type="expression patterns" value="Expressed in ovary and 4 other cell types or tissues"/>
</dbReference>
<keyword evidence="1" id="KW-1015">Disulfide bond</keyword>
<dbReference type="GO" id="GO:0035803">
    <property type="term" value="P:egg coat formation"/>
    <property type="evidence" value="ECO:0007669"/>
    <property type="project" value="TreeGrafter"/>
</dbReference>
<evidence type="ECO:0000313" key="6">
    <source>
        <dbReference type="Proteomes" id="UP000018467"/>
    </source>
</evidence>
<reference evidence="5" key="3">
    <citation type="submission" date="2025-08" db="UniProtKB">
        <authorList>
            <consortium name="Ensembl"/>
        </authorList>
    </citation>
    <scope>IDENTIFICATION</scope>
</reference>
<dbReference type="Gene3D" id="2.60.40.4100">
    <property type="entry name" value="Zona pellucida, ZP-C domain"/>
    <property type="match status" value="1"/>
</dbReference>
<dbReference type="Ensembl" id="ENSAMXT00000055600.1">
    <property type="protein sequence ID" value="ENSAMXP00000047874.1"/>
    <property type="gene ID" value="ENSAMXG00000041244.1"/>
</dbReference>
<dbReference type="GO" id="GO:0031012">
    <property type="term" value="C:extracellular matrix"/>
    <property type="evidence" value="ECO:0007669"/>
    <property type="project" value="TreeGrafter"/>
</dbReference>
<evidence type="ECO:0000256" key="3">
    <source>
        <dbReference type="SAM" id="SignalP"/>
    </source>
</evidence>
<name>A0A3B1K2L0_ASTMX</name>
<accession>A0A3B1K2L0</accession>
<reference evidence="6" key="1">
    <citation type="submission" date="2013-03" db="EMBL/GenBank/DDBJ databases">
        <authorList>
            <person name="Jeffery W."/>
            <person name="Warren W."/>
            <person name="Wilson R.K."/>
        </authorList>
    </citation>
    <scope>NUCLEOTIDE SEQUENCE</scope>
    <source>
        <strain evidence="6">female</strain>
    </source>
</reference>
<feature type="chain" id="PRO_5017377186" evidence="3">
    <location>
        <begin position="22"/>
        <end position="575"/>
    </location>
</feature>
<dbReference type="GO" id="GO:2000344">
    <property type="term" value="P:positive regulation of acrosome reaction"/>
    <property type="evidence" value="ECO:0007669"/>
    <property type="project" value="TreeGrafter"/>
</dbReference>
<dbReference type="Proteomes" id="UP000018467">
    <property type="component" value="Unassembled WGS sequence"/>
</dbReference>
<dbReference type="PROSITE" id="PS51034">
    <property type="entry name" value="ZP_2"/>
    <property type="match status" value="1"/>
</dbReference>
<dbReference type="FunFam" id="2.60.40.4100:FF:000002">
    <property type="entry name" value="Zona pellucida sperm-binding protein 3"/>
    <property type="match status" value="1"/>
</dbReference>
<reference evidence="6" key="2">
    <citation type="journal article" date="2014" name="Nat. Commun.">
        <title>The cavefish genome reveals candidate genes for eye loss.</title>
        <authorList>
            <person name="McGaugh S.E."/>
            <person name="Gross J.B."/>
            <person name="Aken B."/>
            <person name="Blin M."/>
            <person name="Borowsky R."/>
            <person name="Chalopin D."/>
            <person name="Hinaux H."/>
            <person name="Jeffery W.R."/>
            <person name="Keene A."/>
            <person name="Ma L."/>
            <person name="Minx P."/>
            <person name="Murphy D."/>
            <person name="O'Quin K.E."/>
            <person name="Retaux S."/>
            <person name="Rohner N."/>
            <person name="Searle S.M."/>
            <person name="Stahl B.A."/>
            <person name="Tabin C."/>
            <person name="Volff J.N."/>
            <person name="Yoshizawa M."/>
            <person name="Warren W.C."/>
        </authorList>
    </citation>
    <scope>NUCLEOTIDE SEQUENCE [LARGE SCALE GENOMIC DNA]</scope>
    <source>
        <strain evidence="6">female</strain>
    </source>
</reference>
<organism evidence="5 6">
    <name type="scientific">Astyanax mexicanus</name>
    <name type="common">Blind cave fish</name>
    <name type="synonym">Astyanax fasciatus mexicanus</name>
    <dbReference type="NCBI Taxonomy" id="7994"/>
    <lineage>
        <taxon>Eukaryota</taxon>
        <taxon>Metazoa</taxon>
        <taxon>Chordata</taxon>
        <taxon>Craniata</taxon>
        <taxon>Vertebrata</taxon>
        <taxon>Euteleostomi</taxon>
        <taxon>Actinopterygii</taxon>
        <taxon>Neopterygii</taxon>
        <taxon>Teleostei</taxon>
        <taxon>Ostariophysi</taxon>
        <taxon>Characiformes</taxon>
        <taxon>Characoidei</taxon>
        <taxon>Acestrorhamphidae</taxon>
        <taxon>Acestrorhamphinae</taxon>
        <taxon>Astyanax</taxon>
    </lineage>
</organism>